<proteinExistence type="predicted"/>
<comment type="subcellular location">
    <subcellularLocation>
        <location evidence="1">Membrane</location>
        <topology evidence="1">Multi-pass membrane protein</topology>
    </subcellularLocation>
</comment>
<feature type="binding site" evidence="6">
    <location>
        <position position="45"/>
    </location>
    <ligand>
        <name>Na(+)</name>
        <dbReference type="ChEBI" id="CHEBI:29101"/>
        <label>1</label>
    </ligand>
</feature>
<evidence type="ECO:0000256" key="3">
    <source>
        <dbReference type="ARBA" id="ARBA00022692"/>
    </source>
</evidence>
<comment type="caution">
    <text evidence="8">The sequence shown here is derived from an EMBL/GenBank/DDBJ whole genome shotgun (WGS) entry which is preliminary data.</text>
</comment>
<reference evidence="9" key="1">
    <citation type="journal article" date="2017" name="bioRxiv">
        <title>Comparative analysis of the genomes of Stylophora pistillata and Acropora digitifera provides evidence for extensive differences between species of corals.</title>
        <authorList>
            <person name="Voolstra C.R."/>
            <person name="Li Y."/>
            <person name="Liew Y.J."/>
            <person name="Baumgarten S."/>
            <person name="Zoccola D."/>
            <person name="Flot J.-F."/>
            <person name="Tambutte S."/>
            <person name="Allemand D."/>
            <person name="Aranda M."/>
        </authorList>
    </citation>
    <scope>NUCLEOTIDE SEQUENCE [LARGE SCALE GENOMIC DNA]</scope>
</reference>
<organism evidence="8 9">
    <name type="scientific">Stylophora pistillata</name>
    <name type="common">Smooth cauliflower coral</name>
    <dbReference type="NCBI Taxonomy" id="50429"/>
    <lineage>
        <taxon>Eukaryota</taxon>
        <taxon>Metazoa</taxon>
        <taxon>Cnidaria</taxon>
        <taxon>Anthozoa</taxon>
        <taxon>Hexacorallia</taxon>
        <taxon>Scleractinia</taxon>
        <taxon>Astrocoeniina</taxon>
        <taxon>Pocilloporidae</taxon>
        <taxon>Stylophora</taxon>
    </lineage>
</organism>
<keyword evidence="2" id="KW-0813">Transport</keyword>
<name>A0A2B4RTN8_STYPI</name>
<keyword evidence="4 7" id="KW-1133">Transmembrane helix</keyword>
<dbReference type="PROSITE" id="PS50267">
    <property type="entry name" value="NA_NEUROTRAN_SYMP_3"/>
    <property type="match status" value="1"/>
</dbReference>
<evidence type="ECO:0000256" key="7">
    <source>
        <dbReference type="SAM" id="Phobius"/>
    </source>
</evidence>
<evidence type="ECO:0000313" key="9">
    <source>
        <dbReference type="Proteomes" id="UP000225706"/>
    </source>
</evidence>
<evidence type="ECO:0000256" key="2">
    <source>
        <dbReference type="ARBA" id="ARBA00022448"/>
    </source>
</evidence>
<evidence type="ECO:0000313" key="8">
    <source>
        <dbReference type="EMBL" id="PFX19592.1"/>
    </source>
</evidence>
<dbReference type="Proteomes" id="UP000225706">
    <property type="component" value="Unassembled WGS sequence"/>
</dbReference>
<dbReference type="EMBL" id="LSMT01000353">
    <property type="protein sequence ID" value="PFX19592.1"/>
    <property type="molecule type" value="Genomic_DNA"/>
</dbReference>
<dbReference type="Pfam" id="PF00209">
    <property type="entry name" value="SNF"/>
    <property type="match status" value="1"/>
</dbReference>
<sequence length="105" mass="11099">MSGIEKYRRGHGLGFVAYPEGIAQMPAAPVWAVMFFMLFTIGLGSQGGIYVLNIFDSQSGGFSLICVVALEAVAVSWGYDMMRGNPATTSSSAGIGSTSLLLLQR</sequence>
<dbReference type="PANTHER" id="PTHR11616">
    <property type="entry name" value="SODIUM/CHLORIDE DEPENDENT TRANSPORTER"/>
    <property type="match status" value="1"/>
</dbReference>
<evidence type="ECO:0000256" key="6">
    <source>
        <dbReference type="PIRSR" id="PIRSR600175-1"/>
    </source>
</evidence>
<gene>
    <name evidence="8" type="primary">SLC6A1</name>
    <name evidence="8" type="ORF">AWC38_SpisGene16001</name>
</gene>
<dbReference type="InterPro" id="IPR000175">
    <property type="entry name" value="Na/ntran_symport"/>
</dbReference>
<keyword evidence="9" id="KW-1185">Reference proteome</keyword>
<dbReference type="GO" id="GO:0005886">
    <property type="term" value="C:plasma membrane"/>
    <property type="evidence" value="ECO:0007669"/>
    <property type="project" value="TreeGrafter"/>
</dbReference>
<dbReference type="GO" id="GO:0046872">
    <property type="term" value="F:metal ion binding"/>
    <property type="evidence" value="ECO:0007669"/>
    <property type="project" value="UniProtKB-KW"/>
</dbReference>
<evidence type="ECO:0000256" key="5">
    <source>
        <dbReference type="ARBA" id="ARBA00023136"/>
    </source>
</evidence>
<dbReference type="STRING" id="50429.A0A2B4RTN8"/>
<protein>
    <submittedName>
        <fullName evidence="8">Sodium-and chloride-dependent GABA transporter 1</fullName>
    </submittedName>
</protein>
<keyword evidence="5 7" id="KW-0472">Membrane</keyword>
<keyword evidence="6" id="KW-0915">Sodium</keyword>
<feature type="transmembrane region" description="Helical" evidence="7">
    <location>
        <begin position="30"/>
        <end position="55"/>
    </location>
</feature>
<keyword evidence="3 7" id="KW-0812">Transmembrane</keyword>
<dbReference type="PANTHER" id="PTHR11616:SF240">
    <property type="entry name" value="BLOATED TUBULES, ISOFORM B-RELATED"/>
    <property type="match status" value="1"/>
</dbReference>
<dbReference type="SUPFAM" id="SSF161070">
    <property type="entry name" value="SNF-like"/>
    <property type="match status" value="1"/>
</dbReference>
<feature type="transmembrane region" description="Helical" evidence="7">
    <location>
        <begin position="61"/>
        <end position="79"/>
    </location>
</feature>
<keyword evidence="6" id="KW-0479">Metal-binding</keyword>
<evidence type="ECO:0000256" key="1">
    <source>
        <dbReference type="ARBA" id="ARBA00004141"/>
    </source>
</evidence>
<dbReference type="GO" id="GO:0006865">
    <property type="term" value="P:amino acid transport"/>
    <property type="evidence" value="ECO:0007669"/>
    <property type="project" value="TreeGrafter"/>
</dbReference>
<dbReference type="GO" id="GO:0035725">
    <property type="term" value="P:sodium ion transmembrane transport"/>
    <property type="evidence" value="ECO:0007669"/>
    <property type="project" value="TreeGrafter"/>
</dbReference>
<dbReference type="AlphaFoldDB" id="A0A2B4RTN8"/>
<dbReference type="OrthoDB" id="6581954at2759"/>
<evidence type="ECO:0000256" key="4">
    <source>
        <dbReference type="ARBA" id="ARBA00022989"/>
    </source>
</evidence>
<accession>A0A2B4RTN8</accession>
<dbReference type="InterPro" id="IPR037272">
    <property type="entry name" value="SNS_sf"/>
</dbReference>